<evidence type="ECO:0000313" key="2">
    <source>
        <dbReference type="EMBL" id="MBK6005613.1"/>
    </source>
</evidence>
<dbReference type="RefSeq" id="WP_201166947.1">
    <property type="nucleotide sequence ID" value="NZ_JAEPWM010000001.1"/>
</dbReference>
<accession>A0A934WLN8</accession>
<dbReference type="GO" id="GO:0016779">
    <property type="term" value="F:nucleotidyltransferase activity"/>
    <property type="evidence" value="ECO:0007669"/>
    <property type="project" value="InterPro"/>
</dbReference>
<dbReference type="InterPro" id="IPR043519">
    <property type="entry name" value="NT_sf"/>
</dbReference>
<proteinExistence type="predicted"/>
<comment type="caution">
    <text evidence="2">The sequence shown here is derived from an EMBL/GenBank/DDBJ whole genome shotgun (WGS) entry which is preliminary data.</text>
</comment>
<dbReference type="Pfam" id="PF01909">
    <property type="entry name" value="NTP_transf_2"/>
    <property type="match status" value="1"/>
</dbReference>
<sequence length="225" mass="23888">MGHGAIVAGREGEGFLPVAYCATLVVQSTTMNAALMSELFGGAGRYKALRCLYEEPARAFGTRELAAAAGIDPANASRWLRRWSEVGLVERRLERGAPVFQASRDPGLAALAQLLQQDTRTRELLAGEVDKLGDKVEAAAIFGSAAKGTSDAGSDVDLLLLTDLPQLKAQALFKAPGRALGRPVNVLAYSPSAWREAVRKGDAFVREILDSPMVPVKGDVRAAQA</sequence>
<feature type="domain" description="Polymerase nucleotidyl transferase" evidence="1">
    <location>
        <begin position="126"/>
        <end position="166"/>
    </location>
</feature>
<dbReference type="SUPFAM" id="SSF46785">
    <property type="entry name" value="Winged helix' DNA-binding domain"/>
    <property type="match status" value="1"/>
</dbReference>
<evidence type="ECO:0000313" key="3">
    <source>
        <dbReference type="Proteomes" id="UP000630528"/>
    </source>
</evidence>
<reference evidence="2" key="2">
    <citation type="submission" date="2021-01" db="EMBL/GenBank/DDBJ databases">
        <authorList>
            <person name="Kang M."/>
        </authorList>
    </citation>
    <scope>NUCLEOTIDE SEQUENCE</scope>
    <source>
        <strain evidence="2">KACC 17527</strain>
    </source>
</reference>
<dbReference type="AlphaFoldDB" id="A0A934WLN8"/>
<name>A0A934WLN8_9BURK</name>
<dbReference type="Proteomes" id="UP000630528">
    <property type="component" value="Unassembled WGS sequence"/>
</dbReference>
<dbReference type="InterPro" id="IPR036388">
    <property type="entry name" value="WH-like_DNA-bd_sf"/>
</dbReference>
<protein>
    <submittedName>
        <fullName evidence="2">Nucleotidyltransferase domain-containing protein</fullName>
    </submittedName>
</protein>
<reference evidence="2" key="1">
    <citation type="journal article" date="2012" name="J. Microbiol. Biotechnol.">
        <title>Ramlibacter ginsenosidimutans sp. nov., with ginsenoside-converting activity.</title>
        <authorList>
            <person name="Wang L."/>
            <person name="An D.S."/>
            <person name="Kim S.G."/>
            <person name="Jin F.X."/>
            <person name="Kim S.C."/>
            <person name="Lee S.T."/>
            <person name="Im W.T."/>
        </authorList>
    </citation>
    <scope>NUCLEOTIDE SEQUENCE</scope>
    <source>
        <strain evidence="2">KACC 17527</strain>
    </source>
</reference>
<gene>
    <name evidence="2" type="ORF">JJB11_05865</name>
</gene>
<evidence type="ECO:0000259" key="1">
    <source>
        <dbReference type="Pfam" id="PF01909"/>
    </source>
</evidence>
<dbReference type="EMBL" id="JAEPWM010000001">
    <property type="protein sequence ID" value="MBK6005613.1"/>
    <property type="molecule type" value="Genomic_DNA"/>
</dbReference>
<keyword evidence="3" id="KW-1185">Reference proteome</keyword>
<dbReference type="InterPro" id="IPR036390">
    <property type="entry name" value="WH_DNA-bd_sf"/>
</dbReference>
<dbReference type="SUPFAM" id="SSF81301">
    <property type="entry name" value="Nucleotidyltransferase"/>
    <property type="match status" value="1"/>
</dbReference>
<dbReference type="Gene3D" id="3.30.460.10">
    <property type="entry name" value="Beta Polymerase, domain 2"/>
    <property type="match status" value="1"/>
</dbReference>
<dbReference type="InterPro" id="IPR002934">
    <property type="entry name" value="Polymerase_NTP_transf_dom"/>
</dbReference>
<organism evidence="2 3">
    <name type="scientific">Ramlibacter ginsenosidimutans</name>
    <dbReference type="NCBI Taxonomy" id="502333"/>
    <lineage>
        <taxon>Bacteria</taxon>
        <taxon>Pseudomonadati</taxon>
        <taxon>Pseudomonadota</taxon>
        <taxon>Betaproteobacteria</taxon>
        <taxon>Burkholderiales</taxon>
        <taxon>Comamonadaceae</taxon>
        <taxon>Ramlibacter</taxon>
    </lineage>
</organism>
<dbReference type="Gene3D" id="1.10.10.10">
    <property type="entry name" value="Winged helix-like DNA-binding domain superfamily/Winged helix DNA-binding domain"/>
    <property type="match status" value="1"/>
</dbReference>